<gene>
    <name evidence="1" type="ORF">MJA45_14205</name>
</gene>
<dbReference type="InterPro" id="IPR027056">
    <property type="entry name" value="Gluconate_2DH_su3"/>
</dbReference>
<reference evidence="1 2" key="1">
    <citation type="submission" date="2022-02" db="EMBL/GenBank/DDBJ databases">
        <title>Paenibacillus sp. MBLB1776 Whole Genome Shotgun Sequencing.</title>
        <authorList>
            <person name="Hwang C.Y."/>
            <person name="Cho E.-S."/>
            <person name="Seo M.-J."/>
        </authorList>
    </citation>
    <scope>NUCLEOTIDE SEQUENCE [LARGE SCALE GENOMIC DNA]</scope>
    <source>
        <strain evidence="1 2">MBLB1776</strain>
    </source>
</reference>
<proteinExistence type="predicted"/>
<dbReference type="EC" id="1.-.-.-" evidence="1"/>
<dbReference type="KEGG" id="paun:MJA45_14205"/>
<organism evidence="1 2">
    <name type="scientific">Paenibacillus aurantius</name>
    <dbReference type="NCBI Taxonomy" id="2918900"/>
    <lineage>
        <taxon>Bacteria</taxon>
        <taxon>Bacillati</taxon>
        <taxon>Bacillota</taxon>
        <taxon>Bacilli</taxon>
        <taxon>Bacillales</taxon>
        <taxon>Paenibacillaceae</taxon>
        <taxon>Paenibacillus</taxon>
    </lineage>
</organism>
<evidence type="ECO:0000313" key="2">
    <source>
        <dbReference type="Proteomes" id="UP001305702"/>
    </source>
</evidence>
<protein>
    <submittedName>
        <fullName evidence="1">Gluconate 2-dehydrogenase subunit 3 family protein</fullName>
        <ecNumber evidence="1">1.-.-.-</ecNumber>
    </submittedName>
</protein>
<accession>A0AA96LL78</accession>
<dbReference type="GO" id="GO:0016491">
    <property type="term" value="F:oxidoreductase activity"/>
    <property type="evidence" value="ECO:0007669"/>
    <property type="project" value="UniProtKB-KW"/>
</dbReference>
<keyword evidence="2" id="KW-1185">Reference proteome</keyword>
<dbReference type="Proteomes" id="UP001305702">
    <property type="component" value="Chromosome"/>
</dbReference>
<dbReference type="AlphaFoldDB" id="A0AA96LL78"/>
<dbReference type="EMBL" id="CP130318">
    <property type="protein sequence ID" value="WNQ14120.1"/>
    <property type="molecule type" value="Genomic_DNA"/>
</dbReference>
<name>A0AA96LL78_9BACL</name>
<evidence type="ECO:0000313" key="1">
    <source>
        <dbReference type="EMBL" id="WNQ14120.1"/>
    </source>
</evidence>
<dbReference type="RefSeq" id="WP_315607904.1">
    <property type="nucleotide sequence ID" value="NZ_CP130318.1"/>
</dbReference>
<dbReference type="Pfam" id="PF13618">
    <property type="entry name" value="Gluconate_2-dh3"/>
    <property type="match status" value="1"/>
</dbReference>
<keyword evidence="1" id="KW-0560">Oxidoreductase</keyword>
<sequence>MSRQTHYPSYNVMREEDAWDDHTQSIVRARHSVSSDLHFLTQEEADKLTVLCGLLVNDDSPEVLSYVVRHIDDTLSSSAGEGQRQQGVPAAKTLIRQGLQALDNCAKEGHSVSFLKLDRAGQKRMLEEISAGSAEPHTAWSGIPQKPFFQKLLNLTVESYCSHPQIWSEIGYGGPAYPRGYVRTQIGQLDPWEAKQER</sequence>